<evidence type="ECO:0000259" key="4">
    <source>
        <dbReference type="Pfam" id="PF10135"/>
    </source>
</evidence>
<dbReference type="PANTHER" id="PTHR21666:SF289">
    <property type="entry name" value="L-ALA--D-GLU ENDOPEPTIDASE"/>
    <property type="match status" value="1"/>
</dbReference>
<sequence>MSFGSQLIPASYSAGLDKGLGKEELEKAKLSQACKMFEAYFLKQMMSAMRQTLEGDTLLGGGNAEKIFTDMLDQAYADEAVAGDSGVGLAAMLEKQLGRSLLPHAGSAKQMPGLASAGRQALAAGAQSGQIELDAPLQGAITSTFGTRIHPISGQEQEHTGLDLAAPEGSDIQTAAAGEVIFAGENGGYGNLVIVRHVDGRQTYYAHCQDILVAEGQQVSRGQVIATVGSTGTSTGPHLHFEVRNSVGQPQDPLPTIRAGLNTTA</sequence>
<name>E1QJF3_DESB2</name>
<dbReference type="Pfam" id="PF10135">
    <property type="entry name" value="Rod-binding"/>
    <property type="match status" value="1"/>
</dbReference>
<proteinExistence type="predicted"/>
<dbReference type="InterPro" id="IPR016047">
    <property type="entry name" value="M23ase_b-sheet_dom"/>
</dbReference>
<dbReference type="EMBL" id="CP002085">
    <property type="protein sequence ID" value="ADK85696.1"/>
    <property type="molecule type" value="Genomic_DNA"/>
</dbReference>
<dbReference type="STRING" id="644282.Deba_2334"/>
<dbReference type="eggNOG" id="COG0739">
    <property type="taxonomic scope" value="Bacteria"/>
</dbReference>
<dbReference type="Pfam" id="PF01551">
    <property type="entry name" value="Peptidase_M23"/>
    <property type="match status" value="1"/>
</dbReference>
<evidence type="ECO:0000313" key="5">
    <source>
        <dbReference type="EMBL" id="ADK85696.1"/>
    </source>
</evidence>
<feature type="region of interest" description="Disordered" evidence="2">
    <location>
        <begin position="245"/>
        <end position="265"/>
    </location>
</feature>
<dbReference type="AlphaFoldDB" id="E1QJF3"/>
<keyword evidence="6" id="KW-1185">Reference proteome</keyword>
<evidence type="ECO:0000256" key="1">
    <source>
        <dbReference type="ARBA" id="ARBA00022729"/>
    </source>
</evidence>
<gene>
    <name evidence="5" type="ordered locus">Deba_2334</name>
</gene>
<dbReference type="Proteomes" id="UP000009047">
    <property type="component" value="Chromosome"/>
</dbReference>
<dbReference type="eggNOG" id="COG3951">
    <property type="taxonomic scope" value="Bacteria"/>
</dbReference>
<evidence type="ECO:0000256" key="2">
    <source>
        <dbReference type="SAM" id="MobiDB-lite"/>
    </source>
</evidence>
<feature type="domain" description="Flagellar protein FlgJ N-terminal" evidence="4">
    <location>
        <begin position="48"/>
        <end position="96"/>
    </location>
</feature>
<dbReference type="InterPro" id="IPR050570">
    <property type="entry name" value="Cell_wall_metabolism_enzyme"/>
</dbReference>
<dbReference type="GO" id="GO:0004222">
    <property type="term" value="F:metalloendopeptidase activity"/>
    <property type="evidence" value="ECO:0007669"/>
    <property type="project" value="TreeGrafter"/>
</dbReference>
<organism evidence="5 6">
    <name type="scientific">Desulfarculus baarsii (strain ATCC 33931 / DSM 2075 / LMG 7858 / VKM B-1802 / 2st14)</name>
    <dbReference type="NCBI Taxonomy" id="644282"/>
    <lineage>
        <taxon>Bacteria</taxon>
        <taxon>Pseudomonadati</taxon>
        <taxon>Thermodesulfobacteriota</taxon>
        <taxon>Desulfarculia</taxon>
        <taxon>Desulfarculales</taxon>
        <taxon>Desulfarculaceae</taxon>
        <taxon>Desulfarculus</taxon>
    </lineage>
</organism>
<dbReference type="RefSeq" id="WP_013259135.1">
    <property type="nucleotide sequence ID" value="NC_014365.1"/>
</dbReference>
<dbReference type="KEGG" id="dbr:Deba_2334"/>
<dbReference type="HOGENOM" id="CLU_1163979_0_0_7"/>
<dbReference type="CDD" id="cd12797">
    <property type="entry name" value="M23_peptidase"/>
    <property type="match status" value="1"/>
</dbReference>
<keyword evidence="1" id="KW-0732">Signal</keyword>
<dbReference type="PANTHER" id="PTHR21666">
    <property type="entry name" value="PEPTIDASE-RELATED"/>
    <property type="match status" value="1"/>
</dbReference>
<evidence type="ECO:0000259" key="3">
    <source>
        <dbReference type="Pfam" id="PF01551"/>
    </source>
</evidence>
<protein>
    <submittedName>
        <fullName evidence="5">Peptidase M23</fullName>
    </submittedName>
</protein>
<evidence type="ECO:0000313" key="6">
    <source>
        <dbReference type="Proteomes" id="UP000009047"/>
    </source>
</evidence>
<dbReference type="OrthoDB" id="9796740at2"/>
<accession>E1QJF3</accession>
<dbReference type="SUPFAM" id="SSF51261">
    <property type="entry name" value="Duplicated hybrid motif"/>
    <property type="match status" value="1"/>
</dbReference>
<dbReference type="InterPro" id="IPR019301">
    <property type="entry name" value="Flagellar_prot_FlgJ_N"/>
</dbReference>
<dbReference type="Gene3D" id="2.70.70.10">
    <property type="entry name" value="Glucose Permease (Domain IIA)"/>
    <property type="match status" value="1"/>
</dbReference>
<reference evidence="5 6" key="1">
    <citation type="journal article" date="2010" name="Stand. Genomic Sci.">
        <title>Complete genome sequence of Desulfarculus baarsii type strain (2st14).</title>
        <authorList>
            <person name="Sun H."/>
            <person name="Spring S."/>
            <person name="Lapidus A."/>
            <person name="Davenport K."/>
            <person name="Del Rio T.G."/>
            <person name="Tice H."/>
            <person name="Nolan M."/>
            <person name="Copeland A."/>
            <person name="Cheng J.F."/>
            <person name="Lucas S."/>
            <person name="Tapia R."/>
            <person name="Goodwin L."/>
            <person name="Pitluck S."/>
            <person name="Ivanova N."/>
            <person name="Pagani I."/>
            <person name="Mavromatis K."/>
            <person name="Ovchinnikova G."/>
            <person name="Pati A."/>
            <person name="Chen A."/>
            <person name="Palaniappan K."/>
            <person name="Hauser L."/>
            <person name="Chang Y.J."/>
            <person name="Jeffries C.D."/>
            <person name="Detter J.C."/>
            <person name="Han C."/>
            <person name="Rohde M."/>
            <person name="Brambilla E."/>
            <person name="Goker M."/>
            <person name="Woyke T."/>
            <person name="Bristow J."/>
            <person name="Eisen J.A."/>
            <person name="Markowitz V."/>
            <person name="Hugenholtz P."/>
            <person name="Kyrpides N.C."/>
            <person name="Klenk H.P."/>
            <person name="Land M."/>
        </authorList>
    </citation>
    <scope>NUCLEOTIDE SEQUENCE [LARGE SCALE GENOMIC DNA]</scope>
    <source>
        <strain evidence="6">ATCC 33931 / DSM 2075 / LMG 7858 / VKM B-1802 / 2st14</strain>
    </source>
</reference>
<feature type="domain" description="M23ase beta-sheet core" evidence="3">
    <location>
        <begin position="158"/>
        <end position="253"/>
    </location>
</feature>
<dbReference type="InterPro" id="IPR011055">
    <property type="entry name" value="Dup_hybrid_motif"/>
</dbReference>